<dbReference type="NCBIfam" id="TIGR04377">
    <property type="entry name" value="myo_inos_iolD"/>
    <property type="match status" value="1"/>
</dbReference>
<dbReference type="SUPFAM" id="SSF52467">
    <property type="entry name" value="DHS-like NAD/FAD-binding domain"/>
    <property type="match status" value="1"/>
</dbReference>
<gene>
    <name evidence="7" type="primary">iolD</name>
    <name evidence="7" type="ORF">ACFPN2_31960</name>
</gene>
<evidence type="ECO:0000256" key="3">
    <source>
        <dbReference type="RuleBase" id="RU362132"/>
    </source>
</evidence>
<dbReference type="InterPro" id="IPR000399">
    <property type="entry name" value="TPP-bd_CS"/>
</dbReference>
<organism evidence="7 8">
    <name type="scientific">Steroidobacter flavus</name>
    <dbReference type="NCBI Taxonomy" id="1842136"/>
    <lineage>
        <taxon>Bacteria</taxon>
        <taxon>Pseudomonadati</taxon>
        <taxon>Pseudomonadota</taxon>
        <taxon>Gammaproteobacteria</taxon>
        <taxon>Steroidobacterales</taxon>
        <taxon>Steroidobacteraceae</taxon>
        <taxon>Steroidobacter</taxon>
    </lineage>
</organism>
<evidence type="ECO:0000259" key="6">
    <source>
        <dbReference type="Pfam" id="PF02776"/>
    </source>
</evidence>
<evidence type="ECO:0000256" key="2">
    <source>
        <dbReference type="ARBA" id="ARBA00023052"/>
    </source>
</evidence>
<dbReference type="Gene3D" id="3.40.50.970">
    <property type="match status" value="2"/>
</dbReference>
<dbReference type="Pfam" id="PF02776">
    <property type="entry name" value="TPP_enzyme_N"/>
    <property type="match status" value="1"/>
</dbReference>
<feature type="domain" description="Thiamine pyrophosphate enzyme central" evidence="4">
    <location>
        <begin position="221"/>
        <end position="354"/>
    </location>
</feature>
<reference evidence="8" key="1">
    <citation type="journal article" date="2019" name="Int. J. Syst. Evol. Microbiol.">
        <title>The Global Catalogue of Microorganisms (GCM) 10K type strain sequencing project: providing services to taxonomists for standard genome sequencing and annotation.</title>
        <authorList>
            <consortium name="The Broad Institute Genomics Platform"/>
            <consortium name="The Broad Institute Genome Sequencing Center for Infectious Disease"/>
            <person name="Wu L."/>
            <person name="Ma J."/>
        </authorList>
    </citation>
    <scope>NUCLEOTIDE SEQUENCE [LARGE SCALE GENOMIC DNA]</scope>
    <source>
        <strain evidence="8">CGMCC 1.10759</strain>
    </source>
</reference>
<evidence type="ECO:0000256" key="1">
    <source>
        <dbReference type="ARBA" id="ARBA00007812"/>
    </source>
</evidence>
<dbReference type="InterPro" id="IPR012000">
    <property type="entry name" value="Thiamin_PyroP_enz_cen_dom"/>
</dbReference>
<comment type="similarity">
    <text evidence="1 3">Belongs to the TPP enzyme family.</text>
</comment>
<keyword evidence="2 3" id="KW-0786">Thiamine pyrophosphate</keyword>
<dbReference type="InterPro" id="IPR045229">
    <property type="entry name" value="TPP_enz"/>
</dbReference>
<protein>
    <submittedName>
        <fullName evidence="7">3D-(3,5/4)-trihydroxycyclohexane-1,2-dione acylhydrolase (Decyclizing)</fullName>
        <ecNumber evidence="7">3.7.1.22</ecNumber>
    </submittedName>
</protein>
<dbReference type="PROSITE" id="PS00187">
    <property type="entry name" value="TPP_ENZYMES"/>
    <property type="match status" value="1"/>
</dbReference>
<dbReference type="CDD" id="cd07035">
    <property type="entry name" value="TPP_PYR_POX_like"/>
    <property type="match status" value="1"/>
</dbReference>
<dbReference type="GO" id="GO:0102481">
    <property type="term" value="F:3D-(3,5/4)-trihydroxycyclohexane-1,2-dione hydrolase activity"/>
    <property type="evidence" value="ECO:0007669"/>
    <property type="project" value="UniProtKB-EC"/>
</dbReference>
<evidence type="ECO:0000259" key="5">
    <source>
        <dbReference type="Pfam" id="PF02775"/>
    </source>
</evidence>
<name>A0ABV8T487_9GAMM</name>
<keyword evidence="8" id="KW-1185">Reference proteome</keyword>
<evidence type="ECO:0000313" key="8">
    <source>
        <dbReference type="Proteomes" id="UP001595904"/>
    </source>
</evidence>
<dbReference type="SUPFAM" id="SSF52518">
    <property type="entry name" value="Thiamin diphosphate-binding fold (THDP-binding)"/>
    <property type="match status" value="2"/>
</dbReference>
<dbReference type="Pfam" id="PF00205">
    <property type="entry name" value="TPP_enzyme_M"/>
    <property type="match status" value="1"/>
</dbReference>
<dbReference type="InterPro" id="IPR012001">
    <property type="entry name" value="Thiamin_PyroP_enz_TPP-bd_dom"/>
</dbReference>
<accession>A0ABV8T487</accession>
<keyword evidence="7" id="KW-0378">Hydrolase</keyword>
<dbReference type="RefSeq" id="WP_380604315.1">
    <property type="nucleotide sequence ID" value="NZ_JBHSDU010000015.1"/>
</dbReference>
<dbReference type="Gene3D" id="3.40.50.1220">
    <property type="entry name" value="TPP-binding domain"/>
    <property type="match status" value="1"/>
</dbReference>
<feature type="domain" description="Thiamine pyrophosphate enzyme TPP-binding" evidence="5">
    <location>
        <begin position="418"/>
        <end position="565"/>
    </location>
</feature>
<dbReference type="EC" id="3.7.1.22" evidence="7"/>
<evidence type="ECO:0000259" key="4">
    <source>
        <dbReference type="Pfam" id="PF00205"/>
    </source>
</evidence>
<comment type="caution">
    <text evidence="7">The sequence shown here is derived from an EMBL/GenBank/DDBJ whole genome shotgun (WGS) entry which is preliminary data.</text>
</comment>
<dbReference type="EMBL" id="JBHSDU010000015">
    <property type="protein sequence ID" value="MFC4313733.1"/>
    <property type="molecule type" value="Genomic_DNA"/>
</dbReference>
<dbReference type="InterPro" id="IPR029035">
    <property type="entry name" value="DHS-like_NAD/FAD-binding_dom"/>
</dbReference>
<dbReference type="InterPro" id="IPR029061">
    <property type="entry name" value="THDP-binding"/>
</dbReference>
<dbReference type="InterPro" id="IPR030817">
    <property type="entry name" value="Myo_inos_IolD"/>
</dbReference>
<dbReference type="PANTHER" id="PTHR18968">
    <property type="entry name" value="THIAMINE PYROPHOSPHATE ENZYMES"/>
    <property type="match status" value="1"/>
</dbReference>
<dbReference type="InterPro" id="IPR011766">
    <property type="entry name" value="TPP_enzyme_TPP-bd"/>
</dbReference>
<feature type="domain" description="Thiamine pyrophosphate enzyme N-terminal TPP-binding" evidence="6">
    <location>
        <begin position="44"/>
        <end position="131"/>
    </location>
</feature>
<dbReference type="Proteomes" id="UP001595904">
    <property type="component" value="Unassembled WGS sequence"/>
</dbReference>
<proteinExistence type="inferred from homology"/>
<dbReference type="Pfam" id="PF02775">
    <property type="entry name" value="TPP_enzyme_C"/>
    <property type="match status" value="1"/>
</dbReference>
<evidence type="ECO:0000313" key="7">
    <source>
        <dbReference type="EMBL" id="MFC4313733.1"/>
    </source>
</evidence>
<sequence>MSERIRLTTSQALVRYLIAQRTEIEGQEVPLCAGVFAIFGHGNVAGLGEALTASRDALPTYRAHNEQGMAHAAIAFAKTLRRRRFMACTTSIGPGATNMVTAAALAHVNRLPVLLLPGDVFASRRPDPVLQQVEDFGDPTVTANDCFRPVSRYWDRISRPEQLLRSLPRALNVLTDPAECGPVTLALPQDVQAEAWDYPISFFEPRVHRPVQLGADRHQLTAAVEAIKRAKQPLIIAGGGVHYARACEALAGFASRLGVPVAETQAGKGALRWDHPWNVGSIGVTGSSAANELARDADVIVAIGTRLQDFTTASASLFRNPERTLIGINVCRFDAEKFGALQVQGDALRTLNELNAALEPSTTRDGYAARVRQLVQAWRSSVDVAVAASDTTLPSDAQVLGAVNRAIGANGTVVCAAGGLPGELHKLWRAQDSDAYHLEYGYSCMGYEIAGGLGVKLARPDRNVVVMVGDGSYLMMNSEIATAIALNLKLSIVLLDNRGFGCINRLQKSCGGQAFNNLLDEAVPAIDFVAHARSLGADSFRVSNVGELERALSETRVKTRTVVIVIDTDPHHSTAAGGAWWDVAVPAVSSSGDVTAAHERYRKTLRDVSELE</sequence>
<dbReference type="PANTHER" id="PTHR18968:SF9">
    <property type="entry name" value="3D-(3,5_4)-TRIHYDROXYCYCLOHEXANE-1,2-DIONE HYDROLASE"/>
    <property type="match status" value="1"/>
</dbReference>